<evidence type="ECO:0000313" key="2">
    <source>
        <dbReference type="Proteomes" id="UP000187209"/>
    </source>
</evidence>
<sequence>MSLNKSNPSLQTIKKELLLIILSYLDNKMYFTIIPTISKYFKAATYNLLKYKKFVKLKIDPNTIKPISKILEIISLSHSLENLELNFTSEIPSSSNEFTEIKSLFSSFPLKLSVLSLSVSNFVLSEKLLSNFSNIKTIKIYSESVLNIDQALLNLLNNNRSVDELLISVYELKDFKIFNKLAQCIQKYDNLKKFTLKARNREKIIECWANTDFFTSSSNLIELKLDEKFIFSEEQCELFYSAVASNKTLRYLSISESIVRRLDQFLELIEENKTLQTLKLKHLYVDMHTRRIFKIKVLDTIRIFEKIGNSCITSFSITTFYAMGTWFYYNNYSDYNEGLDINTPLSNEDDYIFALSELLDKRKFSKISVNFIKMREEYRNMCFEMLINHAMREDYVYFNGCIVKEAYKQYRQGINYRKDLKLFTENSPQIKFEFYSSYLDALDNYNDQVSR</sequence>
<name>A0A1R2CJS8_9CILI</name>
<keyword evidence="2" id="KW-1185">Reference proteome</keyword>
<dbReference type="Proteomes" id="UP000187209">
    <property type="component" value="Unassembled WGS sequence"/>
</dbReference>
<comment type="caution">
    <text evidence="1">The sequence shown here is derived from an EMBL/GenBank/DDBJ whole genome shotgun (WGS) entry which is preliminary data.</text>
</comment>
<dbReference type="AlphaFoldDB" id="A0A1R2CJS8"/>
<protein>
    <recommendedName>
        <fullName evidence="3">F-box domain-containing protein</fullName>
    </recommendedName>
</protein>
<reference evidence="1 2" key="1">
    <citation type="submission" date="2016-11" db="EMBL/GenBank/DDBJ databases">
        <title>The macronuclear genome of Stentor coeruleus: a giant cell with tiny introns.</title>
        <authorList>
            <person name="Slabodnick M."/>
            <person name="Ruby J.G."/>
            <person name="Reiff S.B."/>
            <person name="Swart E.C."/>
            <person name="Gosai S."/>
            <person name="Prabakaran S."/>
            <person name="Witkowska E."/>
            <person name="Larue G.E."/>
            <person name="Fisher S."/>
            <person name="Freeman R.M."/>
            <person name="Gunawardena J."/>
            <person name="Chu W."/>
            <person name="Stover N.A."/>
            <person name="Gregory B.D."/>
            <person name="Nowacki M."/>
            <person name="Derisi J."/>
            <person name="Roy S.W."/>
            <person name="Marshall W.F."/>
            <person name="Sood P."/>
        </authorList>
    </citation>
    <scope>NUCLEOTIDE SEQUENCE [LARGE SCALE GENOMIC DNA]</scope>
    <source>
        <strain evidence="1">WM001</strain>
    </source>
</reference>
<proteinExistence type="predicted"/>
<dbReference type="EMBL" id="MPUH01000130">
    <property type="protein sequence ID" value="OMJ89257.1"/>
    <property type="molecule type" value="Genomic_DNA"/>
</dbReference>
<dbReference type="Gene3D" id="3.80.10.10">
    <property type="entry name" value="Ribonuclease Inhibitor"/>
    <property type="match status" value="1"/>
</dbReference>
<gene>
    <name evidence="1" type="ORF">SteCoe_8645</name>
</gene>
<evidence type="ECO:0000313" key="1">
    <source>
        <dbReference type="EMBL" id="OMJ89257.1"/>
    </source>
</evidence>
<organism evidence="1 2">
    <name type="scientific">Stentor coeruleus</name>
    <dbReference type="NCBI Taxonomy" id="5963"/>
    <lineage>
        <taxon>Eukaryota</taxon>
        <taxon>Sar</taxon>
        <taxon>Alveolata</taxon>
        <taxon>Ciliophora</taxon>
        <taxon>Postciliodesmatophora</taxon>
        <taxon>Heterotrichea</taxon>
        <taxon>Heterotrichida</taxon>
        <taxon>Stentoridae</taxon>
        <taxon>Stentor</taxon>
    </lineage>
</organism>
<dbReference type="InterPro" id="IPR032675">
    <property type="entry name" value="LRR_dom_sf"/>
</dbReference>
<dbReference type="SUPFAM" id="SSF52047">
    <property type="entry name" value="RNI-like"/>
    <property type="match status" value="1"/>
</dbReference>
<accession>A0A1R2CJS8</accession>
<evidence type="ECO:0008006" key="3">
    <source>
        <dbReference type="Google" id="ProtNLM"/>
    </source>
</evidence>